<name>A0A9J6D8F6_RHIMP</name>
<dbReference type="Proteomes" id="UP000821866">
    <property type="component" value="Chromosome 8"/>
</dbReference>
<gene>
    <name evidence="4" type="ORF">HPB51_000860</name>
</gene>
<proteinExistence type="predicted"/>
<evidence type="ECO:0000256" key="1">
    <source>
        <dbReference type="ARBA" id="ARBA00004123"/>
    </source>
</evidence>
<dbReference type="PANTHER" id="PTHR19303:SF73">
    <property type="entry name" value="PROTEIN PDC2"/>
    <property type="match status" value="1"/>
</dbReference>
<organism evidence="4 5">
    <name type="scientific">Rhipicephalus microplus</name>
    <name type="common">Cattle tick</name>
    <name type="synonym">Boophilus microplus</name>
    <dbReference type="NCBI Taxonomy" id="6941"/>
    <lineage>
        <taxon>Eukaryota</taxon>
        <taxon>Metazoa</taxon>
        <taxon>Ecdysozoa</taxon>
        <taxon>Arthropoda</taxon>
        <taxon>Chelicerata</taxon>
        <taxon>Arachnida</taxon>
        <taxon>Acari</taxon>
        <taxon>Parasitiformes</taxon>
        <taxon>Ixodida</taxon>
        <taxon>Ixodoidea</taxon>
        <taxon>Ixodidae</taxon>
        <taxon>Rhipicephalinae</taxon>
        <taxon>Rhipicephalus</taxon>
        <taxon>Boophilus</taxon>
    </lineage>
</organism>
<reference evidence="4" key="2">
    <citation type="submission" date="2021-09" db="EMBL/GenBank/DDBJ databases">
        <authorList>
            <person name="Jia N."/>
            <person name="Wang J."/>
            <person name="Shi W."/>
            <person name="Du L."/>
            <person name="Sun Y."/>
            <person name="Zhan W."/>
            <person name="Jiang J."/>
            <person name="Wang Q."/>
            <person name="Zhang B."/>
            <person name="Ji P."/>
            <person name="Sakyi L.B."/>
            <person name="Cui X."/>
            <person name="Yuan T."/>
            <person name="Jiang B."/>
            <person name="Yang W."/>
            <person name="Lam T.T.-Y."/>
            <person name="Chang Q."/>
            <person name="Ding S."/>
            <person name="Wang X."/>
            <person name="Zhu J."/>
            <person name="Ruan X."/>
            <person name="Zhao L."/>
            <person name="Wei J."/>
            <person name="Que T."/>
            <person name="Du C."/>
            <person name="Cheng J."/>
            <person name="Dai P."/>
            <person name="Han X."/>
            <person name="Huang E."/>
            <person name="Gao Y."/>
            <person name="Liu J."/>
            <person name="Shao H."/>
            <person name="Ye R."/>
            <person name="Li L."/>
            <person name="Wei W."/>
            <person name="Wang X."/>
            <person name="Wang C."/>
            <person name="Huo Q."/>
            <person name="Li W."/>
            <person name="Guo W."/>
            <person name="Chen H."/>
            <person name="Chen S."/>
            <person name="Zhou L."/>
            <person name="Zhou L."/>
            <person name="Ni X."/>
            <person name="Tian J."/>
            <person name="Zhou Y."/>
            <person name="Sheng Y."/>
            <person name="Liu T."/>
            <person name="Pan Y."/>
            <person name="Xia L."/>
            <person name="Li J."/>
            <person name="Zhao F."/>
            <person name="Cao W."/>
        </authorList>
    </citation>
    <scope>NUCLEOTIDE SEQUENCE</scope>
    <source>
        <strain evidence="4">Rmic-2018</strain>
        <tissue evidence="4">Larvae</tissue>
    </source>
</reference>
<keyword evidence="2" id="KW-0238">DNA-binding</keyword>
<dbReference type="SUPFAM" id="SSF46689">
    <property type="entry name" value="Homeodomain-like"/>
    <property type="match status" value="2"/>
</dbReference>
<dbReference type="InterPro" id="IPR009057">
    <property type="entry name" value="Homeodomain-like_sf"/>
</dbReference>
<evidence type="ECO:0000313" key="5">
    <source>
        <dbReference type="Proteomes" id="UP000821866"/>
    </source>
</evidence>
<keyword evidence="5" id="KW-1185">Reference proteome</keyword>
<comment type="caution">
    <text evidence="4">The sequence shown here is derived from an EMBL/GenBank/DDBJ whole genome shotgun (WGS) entry which is preliminary data.</text>
</comment>
<dbReference type="PANTHER" id="PTHR19303">
    <property type="entry name" value="TRANSPOSON"/>
    <property type="match status" value="1"/>
</dbReference>
<accession>A0A9J6D8F6</accession>
<dbReference type="GO" id="GO:0003677">
    <property type="term" value="F:DNA binding"/>
    <property type="evidence" value="ECO:0007669"/>
    <property type="project" value="UniProtKB-KW"/>
</dbReference>
<dbReference type="InterPro" id="IPR006600">
    <property type="entry name" value="HTH_CenpB_DNA-bd_dom"/>
</dbReference>
<dbReference type="Pfam" id="PF03221">
    <property type="entry name" value="HTH_Tnp_Tc5"/>
    <property type="match status" value="1"/>
</dbReference>
<dbReference type="PROSITE" id="PS51253">
    <property type="entry name" value="HTH_CENPB"/>
    <property type="match status" value="1"/>
</dbReference>
<evidence type="ECO:0000259" key="3">
    <source>
        <dbReference type="PROSITE" id="PS51253"/>
    </source>
</evidence>
<evidence type="ECO:0000256" key="2">
    <source>
        <dbReference type="ARBA" id="ARBA00023125"/>
    </source>
</evidence>
<dbReference type="EMBL" id="JABSTU010000010">
    <property type="protein sequence ID" value="KAH8018249.1"/>
    <property type="molecule type" value="Genomic_DNA"/>
</dbReference>
<dbReference type="Gene3D" id="1.10.10.60">
    <property type="entry name" value="Homeodomain-like"/>
    <property type="match status" value="2"/>
</dbReference>
<comment type="subcellular location">
    <subcellularLocation>
        <location evidence="1">Nucleus</location>
    </subcellularLocation>
</comment>
<evidence type="ECO:0000313" key="4">
    <source>
        <dbReference type="EMBL" id="KAH8018249.1"/>
    </source>
</evidence>
<dbReference type="InterPro" id="IPR050863">
    <property type="entry name" value="CenT-Element_Derived"/>
</dbReference>
<reference evidence="4" key="1">
    <citation type="journal article" date="2020" name="Cell">
        <title>Large-Scale Comparative Analyses of Tick Genomes Elucidate Their Genetic Diversity and Vector Capacities.</title>
        <authorList>
            <consortium name="Tick Genome and Microbiome Consortium (TIGMIC)"/>
            <person name="Jia N."/>
            <person name="Wang J."/>
            <person name="Shi W."/>
            <person name="Du L."/>
            <person name="Sun Y."/>
            <person name="Zhan W."/>
            <person name="Jiang J.F."/>
            <person name="Wang Q."/>
            <person name="Zhang B."/>
            <person name="Ji P."/>
            <person name="Bell-Sakyi L."/>
            <person name="Cui X.M."/>
            <person name="Yuan T.T."/>
            <person name="Jiang B.G."/>
            <person name="Yang W.F."/>
            <person name="Lam T.T."/>
            <person name="Chang Q.C."/>
            <person name="Ding S.J."/>
            <person name="Wang X.J."/>
            <person name="Zhu J.G."/>
            <person name="Ruan X.D."/>
            <person name="Zhao L."/>
            <person name="Wei J.T."/>
            <person name="Ye R.Z."/>
            <person name="Que T.C."/>
            <person name="Du C.H."/>
            <person name="Zhou Y.H."/>
            <person name="Cheng J.X."/>
            <person name="Dai P.F."/>
            <person name="Guo W.B."/>
            <person name="Han X.H."/>
            <person name="Huang E.J."/>
            <person name="Li L.F."/>
            <person name="Wei W."/>
            <person name="Gao Y.C."/>
            <person name="Liu J.Z."/>
            <person name="Shao H.Z."/>
            <person name="Wang X."/>
            <person name="Wang C.C."/>
            <person name="Yang T.C."/>
            <person name="Huo Q.B."/>
            <person name="Li W."/>
            <person name="Chen H.Y."/>
            <person name="Chen S.E."/>
            <person name="Zhou L.G."/>
            <person name="Ni X.B."/>
            <person name="Tian J.H."/>
            <person name="Sheng Y."/>
            <person name="Liu T."/>
            <person name="Pan Y.S."/>
            <person name="Xia L.Y."/>
            <person name="Li J."/>
            <person name="Zhao F."/>
            <person name="Cao W.C."/>
        </authorList>
    </citation>
    <scope>NUCLEOTIDE SEQUENCE</scope>
    <source>
        <strain evidence="4">Rmic-2018</strain>
    </source>
</reference>
<feature type="domain" description="HTH CENPB-type" evidence="3">
    <location>
        <begin position="64"/>
        <end position="120"/>
    </location>
</feature>
<sequence>MAKRGSYRTLDLAMKEVLKEVEQGGLAKQDIARKYGIKPNMLSNFIKNKQSIMDAFANYKFKMSRKRMRTGAYPDLEKALLIWIREARNNKLPLSGEVIPAKASSLALMLDINDFAASDG</sequence>
<dbReference type="GO" id="GO:0005634">
    <property type="term" value="C:nucleus"/>
    <property type="evidence" value="ECO:0007669"/>
    <property type="project" value="UniProtKB-SubCell"/>
</dbReference>
<protein>
    <recommendedName>
        <fullName evidence="3">HTH CENPB-type domain-containing protein</fullName>
    </recommendedName>
</protein>
<dbReference type="AlphaFoldDB" id="A0A9J6D8F6"/>